<dbReference type="EMBL" id="CAJNYV010005456">
    <property type="protein sequence ID" value="CAF3743740.1"/>
    <property type="molecule type" value="Genomic_DNA"/>
</dbReference>
<reference evidence="1" key="1">
    <citation type="submission" date="2021-02" db="EMBL/GenBank/DDBJ databases">
        <authorList>
            <person name="Nowell W R."/>
        </authorList>
    </citation>
    <scope>NUCLEOTIDE SEQUENCE</scope>
</reference>
<evidence type="ECO:0000313" key="2">
    <source>
        <dbReference type="EMBL" id="CAF4909747.1"/>
    </source>
</evidence>
<protein>
    <submittedName>
        <fullName evidence="1">Uncharacterized protein</fullName>
    </submittedName>
</protein>
<accession>A0A818XQB0</accession>
<dbReference type="Proteomes" id="UP000663838">
    <property type="component" value="Unassembled WGS sequence"/>
</dbReference>
<name>A0A818XQB0_9BILA</name>
<dbReference type="AlphaFoldDB" id="A0A818XQB0"/>
<evidence type="ECO:0000313" key="3">
    <source>
        <dbReference type="Proteomes" id="UP000663865"/>
    </source>
</evidence>
<gene>
    <name evidence="1" type="ORF">KIK155_LOCUS29302</name>
    <name evidence="2" type="ORF">TOA249_LOCUS31300</name>
</gene>
<dbReference type="EMBL" id="CAJOBS010006156">
    <property type="protein sequence ID" value="CAF4909747.1"/>
    <property type="molecule type" value="Genomic_DNA"/>
</dbReference>
<sequence>MAHSNRRENVSSVTDVANVPQTGFNQVWRYSNINNVKVVYNSIDAQNYLRAVASGWGVDESSEIGRNFLNDVRKATGQHHPVAKHPSIFEYPMETEHETRYMLIVIYAKEDRIEIGYSYHYMTNQALAKCRDPMIPNRYSIQWLREKAKQSLKLPTAIVTSMVNNDAFSVQDGMHTDQQIQLSSASIHISLFGNALDKNNPIDDIPQSMSTNNHVPLVKQKSLTAQVPRRK</sequence>
<comment type="caution">
    <text evidence="1">The sequence shown here is derived from an EMBL/GenBank/DDBJ whole genome shotgun (WGS) entry which is preliminary data.</text>
</comment>
<evidence type="ECO:0000313" key="1">
    <source>
        <dbReference type="EMBL" id="CAF3743740.1"/>
    </source>
</evidence>
<organism evidence="1 3">
    <name type="scientific">Rotaria socialis</name>
    <dbReference type="NCBI Taxonomy" id="392032"/>
    <lineage>
        <taxon>Eukaryota</taxon>
        <taxon>Metazoa</taxon>
        <taxon>Spiralia</taxon>
        <taxon>Gnathifera</taxon>
        <taxon>Rotifera</taxon>
        <taxon>Eurotatoria</taxon>
        <taxon>Bdelloidea</taxon>
        <taxon>Philodinida</taxon>
        <taxon>Philodinidae</taxon>
        <taxon>Rotaria</taxon>
    </lineage>
</organism>
<dbReference type="Proteomes" id="UP000663865">
    <property type="component" value="Unassembled WGS sequence"/>
</dbReference>
<proteinExistence type="predicted"/>